<dbReference type="PANTHER" id="PTHR42753:SF9">
    <property type="entry name" value="LARGE RIBOSOMAL SUBUNIT PROTEIN ML39"/>
    <property type="match status" value="1"/>
</dbReference>
<dbReference type="InterPro" id="IPR012676">
    <property type="entry name" value="TGS-like"/>
</dbReference>
<dbReference type="CDD" id="cd01667">
    <property type="entry name" value="TGS_ThrRS"/>
    <property type="match status" value="1"/>
</dbReference>
<proteinExistence type="predicted"/>
<sequence>MKIFRFNVLHYLRNSRHLSTNRITNETIRLKKNELFSKEKTRQQALVTRIEKIEVTYRGVPNDCTLMMNKSMSTPYNCAMHLHESLCQRSVLAEVNGQMWDMHRPLVERCELKLTNFYNNSAVLNKVFWRSCSFLLGLVIERAFKDEYFVDLHSWPKPNVKSGSYVYDADIGIANWIPTDEELKVFTTMLCKLSNEDNVFERLDVSEKLALEMFEHNRFKKQQIPQIARNGIVTMYRVKDHVDISYGPMIANTKFLGTTQIASVHQLNNDCGYRFQAVSIPRQLTLNSFAFGVLVDRAKKLNVTGLQSESNVSVEETVSAAN</sequence>
<dbReference type="Gene3D" id="3.10.20.30">
    <property type="match status" value="1"/>
</dbReference>
<dbReference type="GO" id="GO:0000166">
    <property type="term" value="F:nucleotide binding"/>
    <property type="evidence" value="ECO:0007669"/>
    <property type="project" value="InterPro"/>
</dbReference>
<organism evidence="2 3">
    <name type="scientific">Oedothorax gibbosus</name>
    <dbReference type="NCBI Taxonomy" id="931172"/>
    <lineage>
        <taxon>Eukaryota</taxon>
        <taxon>Metazoa</taxon>
        <taxon>Ecdysozoa</taxon>
        <taxon>Arthropoda</taxon>
        <taxon>Chelicerata</taxon>
        <taxon>Arachnida</taxon>
        <taxon>Araneae</taxon>
        <taxon>Araneomorphae</taxon>
        <taxon>Entelegynae</taxon>
        <taxon>Araneoidea</taxon>
        <taxon>Linyphiidae</taxon>
        <taxon>Erigoninae</taxon>
        <taxon>Oedothorax</taxon>
    </lineage>
</organism>
<dbReference type="InterPro" id="IPR050062">
    <property type="entry name" value="Pro-tRNA_synthetase"/>
</dbReference>
<dbReference type="Pfam" id="PF02824">
    <property type="entry name" value="TGS"/>
    <property type="match status" value="1"/>
</dbReference>
<dbReference type="InterPro" id="IPR018163">
    <property type="entry name" value="Thr/Ala-tRNA-synth_IIc_edit"/>
</dbReference>
<evidence type="ECO:0000313" key="3">
    <source>
        <dbReference type="Proteomes" id="UP000827092"/>
    </source>
</evidence>
<evidence type="ECO:0000313" key="2">
    <source>
        <dbReference type="EMBL" id="KAG8176279.1"/>
    </source>
</evidence>
<gene>
    <name evidence="2" type="ORF">JTE90_022451</name>
</gene>
<dbReference type="Gene3D" id="3.30.980.10">
    <property type="entry name" value="Threonyl-trna Synthetase, Chain A, domain 2"/>
    <property type="match status" value="1"/>
</dbReference>
<dbReference type="GO" id="GO:0003723">
    <property type="term" value="F:RNA binding"/>
    <property type="evidence" value="ECO:0007669"/>
    <property type="project" value="TreeGrafter"/>
</dbReference>
<dbReference type="InterPro" id="IPR004095">
    <property type="entry name" value="TGS"/>
</dbReference>
<dbReference type="Proteomes" id="UP000827092">
    <property type="component" value="Unassembled WGS sequence"/>
</dbReference>
<comment type="caution">
    <text evidence="2">The sequence shown here is derived from an EMBL/GenBank/DDBJ whole genome shotgun (WGS) entry which is preliminary data.</text>
</comment>
<dbReference type="AlphaFoldDB" id="A0AAV6TWX0"/>
<dbReference type="PANTHER" id="PTHR42753">
    <property type="entry name" value="MITOCHONDRIAL RIBOSOME PROTEIN L39/PROLYL-TRNA LIGASE FAMILY MEMBER"/>
    <property type="match status" value="1"/>
</dbReference>
<dbReference type="SUPFAM" id="SSF81271">
    <property type="entry name" value="TGS-like"/>
    <property type="match status" value="1"/>
</dbReference>
<dbReference type="SUPFAM" id="SSF55186">
    <property type="entry name" value="ThrRS/AlaRS common domain"/>
    <property type="match status" value="1"/>
</dbReference>
<dbReference type="GO" id="GO:0005739">
    <property type="term" value="C:mitochondrion"/>
    <property type="evidence" value="ECO:0007669"/>
    <property type="project" value="TreeGrafter"/>
</dbReference>
<reference evidence="2 3" key="1">
    <citation type="journal article" date="2022" name="Nat. Ecol. Evol.">
        <title>A masculinizing supergene underlies an exaggerated male reproductive morph in a spider.</title>
        <authorList>
            <person name="Hendrickx F."/>
            <person name="De Corte Z."/>
            <person name="Sonet G."/>
            <person name="Van Belleghem S.M."/>
            <person name="Kostlbacher S."/>
            <person name="Vangestel C."/>
        </authorList>
    </citation>
    <scope>NUCLEOTIDE SEQUENCE [LARGE SCALE GENOMIC DNA]</scope>
    <source>
        <strain evidence="2">W744_W776</strain>
    </source>
</reference>
<dbReference type="InterPro" id="IPR012675">
    <property type="entry name" value="Beta-grasp_dom_sf"/>
</dbReference>
<feature type="domain" description="TGS" evidence="1">
    <location>
        <begin position="71"/>
        <end position="113"/>
    </location>
</feature>
<name>A0AAV6TWX0_9ARAC</name>
<accession>A0AAV6TWX0</accession>
<keyword evidence="3" id="KW-1185">Reference proteome</keyword>
<evidence type="ECO:0000259" key="1">
    <source>
        <dbReference type="Pfam" id="PF02824"/>
    </source>
</evidence>
<dbReference type="EMBL" id="JAFNEN010000900">
    <property type="protein sequence ID" value="KAG8176279.1"/>
    <property type="molecule type" value="Genomic_DNA"/>
</dbReference>
<protein>
    <recommendedName>
        <fullName evidence="1">TGS domain-containing protein</fullName>
    </recommendedName>
</protein>